<feature type="signal peptide" evidence="1">
    <location>
        <begin position="1"/>
        <end position="27"/>
    </location>
</feature>
<gene>
    <name evidence="2" type="ORF">An03g01150</name>
</gene>
<reference evidence="2" key="2">
    <citation type="submission" date="2025-08" db="UniProtKB">
        <authorList>
            <consortium name="RefSeq"/>
        </authorList>
    </citation>
    <scope>IDENTIFICATION</scope>
</reference>
<evidence type="ECO:0000256" key="1">
    <source>
        <dbReference type="SAM" id="SignalP"/>
    </source>
</evidence>
<dbReference type="VEuPathDB" id="FungiDB:An03g01150"/>
<organism evidence="2">
    <name type="scientific">Aspergillus niger</name>
    <dbReference type="NCBI Taxonomy" id="5061"/>
    <lineage>
        <taxon>Eukaryota</taxon>
        <taxon>Fungi</taxon>
        <taxon>Dikarya</taxon>
        <taxon>Ascomycota</taxon>
        <taxon>Pezizomycotina</taxon>
        <taxon>Eurotiomycetes</taxon>
        <taxon>Eurotiomycetidae</taxon>
        <taxon>Eurotiales</taxon>
        <taxon>Aspergillaceae</taxon>
        <taxon>Aspergillus</taxon>
        <taxon>Aspergillus subgen. Circumdati</taxon>
    </lineage>
</organism>
<dbReference type="AlphaFoldDB" id="A0AAJ8DYB2"/>
<proteinExistence type="predicted"/>
<evidence type="ECO:0000313" key="2">
    <source>
        <dbReference type="RefSeq" id="XP_059600202.1"/>
    </source>
</evidence>
<feature type="chain" id="PRO_5044851446" evidence="1">
    <location>
        <begin position="28"/>
        <end position="139"/>
    </location>
</feature>
<accession>A0AAJ8DYB2</accession>
<dbReference type="GeneID" id="84590618"/>
<sequence length="139" mass="15008">MAGHLRPVGPAILAVLWCFGFHPYSSPKAPDPLTITATCVLFHARAEDSVILGQIVSDLAISGKRYGDAIWARYHIDGRATGGIYSDLRDNGKMPETGNLRKDRVVLPGYWVSGNHCAAGKPEPMTAPFPAMHDSTIHA</sequence>
<keyword evidence="1" id="KW-0732">Signal</keyword>
<name>A0AAJ8DYB2_ASPNG</name>
<dbReference type="KEGG" id="ang:An03g01150"/>
<dbReference type="RefSeq" id="XP_059600202.1">
    <property type="nucleotide sequence ID" value="XM_059746893.1"/>
</dbReference>
<protein>
    <submittedName>
        <fullName evidence="2">Uncharacterized protein</fullName>
    </submittedName>
</protein>
<reference evidence="2" key="1">
    <citation type="submission" date="2025-02" db="EMBL/GenBank/DDBJ databases">
        <authorList>
            <consortium name="NCBI Genome Project"/>
        </authorList>
    </citation>
    <scope>NUCLEOTIDE SEQUENCE</scope>
</reference>